<dbReference type="InterPro" id="IPR029063">
    <property type="entry name" value="SAM-dependent_MTases_sf"/>
</dbReference>
<dbReference type="InterPro" id="IPR048647">
    <property type="entry name" value="RlmA_N"/>
</dbReference>
<dbReference type="Proteomes" id="UP000093695">
    <property type="component" value="Chromosome"/>
</dbReference>
<dbReference type="SUPFAM" id="SSF53335">
    <property type="entry name" value="S-adenosyl-L-methionine-dependent methyltransferases"/>
    <property type="match status" value="1"/>
</dbReference>
<dbReference type="AlphaFoldDB" id="A0A193C457"/>
<feature type="binding site" evidence="2">
    <location>
        <begin position="108"/>
        <end position="109"/>
    </location>
    <ligand>
        <name>S-adenosyl-L-methionine</name>
        <dbReference type="ChEBI" id="CHEBI:59789"/>
    </ligand>
</feature>
<feature type="binding site" evidence="1">
    <location>
        <position position="41"/>
    </location>
    <ligand>
        <name>Zn(2+)</name>
        <dbReference type="ChEBI" id="CHEBI:29105"/>
    </ligand>
</feature>
<keyword evidence="4" id="KW-0489">Methyltransferase</keyword>
<dbReference type="Pfam" id="PF21302">
    <property type="entry name" value="Zn_ribbon_RlmA"/>
    <property type="match status" value="1"/>
</dbReference>
<dbReference type="RefSeq" id="WP_044850898.1">
    <property type="nucleotide sequence ID" value="NZ_CP016174.1"/>
</dbReference>
<dbReference type="KEGG" id="aori:SD37_29065"/>
<proteinExistence type="predicted"/>
<dbReference type="eggNOG" id="COG2226">
    <property type="taxonomic scope" value="Bacteria"/>
</dbReference>
<organism evidence="4 5">
    <name type="scientific">Amycolatopsis orientalis</name>
    <name type="common">Nocardia orientalis</name>
    <dbReference type="NCBI Taxonomy" id="31958"/>
    <lineage>
        <taxon>Bacteria</taxon>
        <taxon>Bacillati</taxon>
        <taxon>Actinomycetota</taxon>
        <taxon>Actinomycetes</taxon>
        <taxon>Pseudonocardiales</taxon>
        <taxon>Pseudonocardiaceae</taxon>
        <taxon>Amycolatopsis</taxon>
    </lineage>
</organism>
<evidence type="ECO:0000313" key="5">
    <source>
        <dbReference type="Proteomes" id="UP000093695"/>
    </source>
</evidence>
<dbReference type="Gene3D" id="3.40.50.150">
    <property type="entry name" value="Vaccinia Virus protein VP39"/>
    <property type="match status" value="1"/>
</dbReference>
<keyword evidence="1" id="KW-0862">Zinc</keyword>
<gene>
    <name evidence="4" type="ORF">SD37_29065</name>
</gene>
<feature type="domain" description="23S rRNA (guanine(745)-N(1))-methyltransferase N-terminal" evidence="3">
    <location>
        <begin position="20"/>
        <end position="54"/>
    </location>
</feature>
<evidence type="ECO:0000259" key="3">
    <source>
        <dbReference type="Pfam" id="PF21302"/>
    </source>
</evidence>
<dbReference type="PIRSF" id="PIRSF018249">
    <property type="entry name" value="MyrA_prd"/>
    <property type="match status" value="1"/>
</dbReference>
<name>A0A193C457_AMYOR</name>
<evidence type="ECO:0000256" key="1">
    <source>
        <dbReference type="PIRSR" id="PIRSR018249-1"/>
    </source>
</evidence>
<keyword evidence="2" id="KW-0949">S-adenosyl-L-methionine</keyword>
<keyword evidence="4" id="KW-0808">Transferase</keyword>
<feature type="binding site" evidence="2">
    <location>
        <position position="196"/>
    </location>
    <ligand>
        <name>S-adenosyl-L-methionine</name>
        <dbReference type="ChEBI" id="CHEBI:59789"/>
    </ligand>
</feature>
<feature type="binding site" evidence="2">
    <location>
        <position position="81"/>
    </location>
    <ligand>
        <name>S-adenosyl-L-methionine</name>
        <dbReference type="ChEBI" id="CHEBI:59789"/>
    </ligand>
</feature>
<dbReference type="EMBL" id="CP016174">
    <property type="protein sequence ID" value="ANN19267.1"/>
    <property type="molecule type" value="Genomic_DNA"/>
</dbReference>
<reference evidence="4 5" key="1">
    <citation type="journal article" date="2015" name="Genome Announc.">
        <title>Draft Genome Sequence of Norvancomycin-Producing Strain Amycolatopsis orientalis CPCC200066.</title>
        <authorList>
            <person name="Lei X."/>
            <person name="Yuan F."/>
            <person name="Shi Y."/>
            <person name="Li X."/>
            <person name="Wang L."/>
            <person name="Hong B."/>
        </authorList>
    </citation>
    <scope>NUCLEOTIDE SEQUENCE [LARGE SCALE GENOMIC DNA]</scope>
    <source>
        <strain evidence="4 5">B-37</strain>
    </source>
</reference>
<evidence type="ECO:0000256" key="2">
    <source>
        <dbReference type="PIRSR" id="PIRSR018249-2"/>
    </source>
</evidence>
<protein>
    <submittedName>
        <fullName evidence="4">rRNA (Guanine-N1)-methyltransferase</fullName>
    </submittedName>
</protein>
<feature type="binding site" evidence="1">
    <location>
        <position position="37"/>
    </location>
    <ligand>
        <name>Zn(2+)</name>
        <dbReference type="ChEBI" id="CHEBI:29105"/>
    </ligand>
</feature>
<dbReference type="GO" id="GO:0046872">
    <property type="term" value="F:metal ion binding"/>
    <property type="evidence" value="ECO:0007669"/>
    <property type="project" value="UniProtKB-KW"/>
</dbReference>
<keyword evidence="1" id="KW-0479">Metal-binding</keyword>
<keyword evidence="5" id="KW-1185">Reference proteome</keyword>
<dbReference type="InterPro" id="IPR016718">
    <property type="entry name" value="rRNA_m1G-MeTrfase_A_prd"/>
</dbReference>
<dbReference type="GO" id="GO:0008168">
    <property type="term" value="F:methyltransferase activity"/>
    <property type="evidence" value="ECO:0007669"/>
    <property type="project" value="UniProtKB-KW"/>
</dbReference>
<dbReference type="GO" id="GO:0032259">
    <property type="term" value="P:methylation"/>
    <property type="evidence" value="ECO:0007669"/>
    <property type="project" value="UniProtKB-KW"/>
</dbReference>
<accession>A0A193C457</accession>
<evidence type="ECO:0000313" key="4">
    <source>
        <dbReference type="EMBL" id="ANN19267.1"/>
    </source>
</evidence>
<dbReference type="STRING" id="31958.SD37_29065"/>
<sequence>MNTPGPGNDPLPPEIVRSLLCSVCGDPVGSTGRTVRCGRGHSFDVAKQGYVNLLHARIPAGTADTAPMVAARVDLLSSGVYLPLADALAKVASEYVEGGLIIDAGAGTGYYLAHVLDAVPTAYGLALDVSAVALRRAARAHTRAGAAVWNLWEPWPVADSSASLVLNVFAPRNAAQFHRVLTADGLLVVATPNPGHLGELGDLVISVDGGKDARLEETLGERFSRVERRDVTQRVTLSPAQIRQVVEMGPSAHHLHRDGRRERLDSVTGSVDVTTSFSVTLYRPVP</sequence>